<dbReference type="Proteomes" id="UP001054252">
    <property type="component" value="Unassembled WGS sequence"/>
</dbReference>
<organism evidence="2 3">
    <name type="scientific">Rubroshorea leprosula</name>
    <dbReference type="NCBI Taxonomy" id="152421"/>
    <lineage>
        <taxon>Eukaryota</taxon>
        <taxon>Viridiplantae</taxon>
        <taxon>Streptophyta</taxon>
        <taxon>Embryophyta</taxon>
        <taxon>Tracheophyta</taxon>
        <taxon>Spermatophyta</taxon>
        <taxon>Magnoliopsida</taxon>
        <taxon>eudicotyledons</taxon>
        <taxon>Gunneridae</taxon>
        <taxon>Pentapetalae</taxon>
        <taxon>rosids</taxon>
        <taxon>malvids</taxon>
        <taxon>Malvales</taxon>
        <taxon>Dipterocarpaceae</taxon>
        <taxon>Rubroshorea</taxon>
    </lineage>
</organism>
<comment type="caution">
    <text evidence="2">The sequence shown here is derived from an EMBL/GenBank/DDBJ whole genome shotgun (WGS) entry which is preliminary data.</text>
</comment>
<dbReference type="AlphaFoldDB" id="A0AAV5LYM8"/>
<accession>A0AAV5LYM8</accession>
<reference evidence="2 3" key="1">
    <citation type="journal article" date="2021" name="Commun. Biol.">
        <title>The genome of Shorea leprosula (Dipterocarpaceae) highlights the ecological relevance of drought in aseasonal tropical rainforests.</title>
        <authorList>
            <person name="Ng K.K.S."/>
            <person name="Kobayashi M.J."/>
            <person name="Fawcett J.A."/>
            <person name="Hatakeyama M."/>
            <person name="Paape T."/>
            <person name="Ng C.H."/>
            <person name="Ang C.C."/>
            <person name="Tnah L.H."/>
            <person name="Lee C.T."/>
            <person name="Nishiyama T."/>
            <person name="Sese J."/>
            <person name="O'Brien M.J."/>
            <person name="Copetti D."/>
            <person name="Mohd Noor M.I."/>
            <person name="Ong R.C."/>
            <person name="Putra M."/>
            <person name="Sireger I.Z."/>
            <person name="Indrioko S."/>
            <person name="Kosugi Y."/>
            <person name="Izuno A."/>
            <person name="Isagi Y."/>
            <person name="Lee S.L."/>
            <person name="Shimizu K.K."/>
        </authorList>
    </citation>
    <scope>NUCLEOTIDE SEQUENCE [LARGE SCALE GENOMIC DNA]</scope>
    <source>
        <strain evidence="2">214</strain>
    </source>
</reference>
<dbReference type="EMBL" id="BPVZ01000160">
    <property type="protein sequence ID" value="GKV42623.1"/>
    <property type="molecule type" value="Genomic_DNA"/>
</dbReference>
<evidence type="ECO:0000313" key="2">
    <source>
        <dbReference type="EMBL" id="GKV42623.1"/>
    </source>
</evidence>
<gene>
    <name evidence="2" type="ORF">SLEP1_g50006</name>
</gene>
<feature type="region of interest" description="Disordered" evidence="1">
    <location>
        <begin position="1"/>
        <end position="43"/>
    </location>
</feature>
<evidence type="ECO:0000313" key="3">
    <source>
        <dbReference type="Proteomes" id="UP001054252"/>
    </source>
</evidence>
<protein>
    <submittedName>
        <fullName evidence="2">Uncharacterized protein</fullName>
    </submittedName>
</protein>
<keyword evidence="3" id="KW-1185">Reference proteome</keyword>
<feature type="compositionally biased region" description="Basic and acidic residues" evidence="1">
    <location>
        <begin position="14"/>
        <end position="43"/>
    </location>
</feature>
<name>A0AAV5LYM8_9ROSI</name>
<evidence type="ECO:0000256" key="1">
    <source>
        <dbReference type="SAM" id="MobiDB-lite"/>
    </source>
</evidence>
<proteinExistence type="predicted"/>
<sequence>MQRGRPRGPPLSEEEVKKKREEKNRKDREYRARRTSLADDHKRSGVGATLRMAVWFFYPVSI</sequence>